<dbReference type="GO" id="GO:0022857">
    <property type="term" value="F:transmembrane transporter activity"/>
    <property type="evidence" value="ECO:0007669"/>
    <property type="project" value="InterPro"/>
</dbReference>
<reference evidence="12 13" key="1">
    <citation type="submission" date="2015-04" db="EMBL/GenBank/DDBJ databases">
        <title>Draft genome sequence of bacteremic isolate Catabacter hongkongensis type strain HKU16T.</title>
        <authorList>
            <person name="Lau S.K."/>
            <person name="Teng J.L."/>
            <person name="Huang Y."/>
            <person name="Curreem S.O."/>
            <person name="Tsui S.K."/>
            <person name="Woo P.C."/>
        </authorList>
    </citation>
    <scope>NUCLEOTIDE SEQUENCE [LARGE SCALE GENOMIC DNA]</scope>
    <source>
        <strain evidence="12 13">HKU16</strain>
    </source>
</reference>
<evidence type="ECO:0000256" key="4">
    <source>
        <dbReference type="ARBA" id="ARBA00022519"/>
    </source>
</evidence>
<comment type="function">
    <text evidence="9">Part of the binding-protein-dependent transport system for D-xylose. Probably responsible for the translocation of the substrate across the membrane.</text>
</comment>
<keyword evidence="3" id="KW-1003">Cell membrane</keyword>
<keyword evidence="6 11" id="KW-0812">Transmembrane</keyword>
<dbReference type="CDD" id="cd06579">
    <property type="entry name" value="TM_PBP1_transp_AraH_like"/>
    <property type="match status" value="1"/>
</dbReference>
<feature type="transmembrane region" description="Helical" evidence="11">
    <location>
        <begin position="170"/>
        <end position="187"/>
    </location>
</feature>
<evidence type="ECO:0000256" key="5">
    <source>
        <dbReference type="ARBA" id="ARBA00022597"/>
    </source>
</evidence>
<dbReference type="EMBL" id="LAYJ01000088">
    <property type="protein sequence ID" value="KKI51053.1"/>
    <property type="molecule type" value="Genomic_DNA"/>
</dbReference>
<feature type="transmembrane region" description="Helical" evidence="11">
    <location>
        <begin position="49"/>
        <end position="68"/>
    </location>
</feature>
<organism evidence="12 13">
    <name type="scientific">Christensenella hongkongensis</name>
    <dbReference type="NCBI Taxonomy" id="270498"/>
    <lineage>
        <taxon>Bacteria</taxon>
        <taxon>Bacillati</taxon>
        <taxon>Bacillota</taxon>
        <taxon>Clostridia</taxon>
        <taxon>Christensenellales</taxon>
        <taxon>Christensenellaceae</taxon>
        <taxon>Christensenella</taxon>
    </lineage>
</organism>
<evidence type="ECO:0000313" key="12">
    <source>
        <dbReference type="EMBL" id="KKI51053.1"/>
    </source>
</evidence>
<evidence type="ECO:0000256" key="6">
    <source>
        <dbReference type="ARBA" id="ARBA00022692"/>
    </source>
</evidence>
<dbReference type="OrthoDB" id="9813906at2"/>
<dbReference type="AlphaFoldDB" id="A0A0M2NFX2"/>
<evidence type="ECO:0000256" key="10">
    <source>
        <dbReference type="ARBA" id="ARBA00035686"/>
    </source>
</evidence>
<gene>
    <name evidence="12" type="ORF">CHK_1440</name>
</gene>
<keyword evidence="5" id="KW-0762">Sugar transport</keyword>
<evidence type="ECO:0000256" key="8">
    <source>
        <dbReference type="ARBA" id="ARBA00023136"/>
    </source>
</evidence>
<dbReference type="PATRIC" id="fig|270498.16.peg.879"/>
<sequence length="382" mass="41021">MNKELTNKKWLQKVNWRTYTMIFALILIAIFFQIITDGIFFKSRNLSNLIRTMSITGVIAMGVVLLIVSGNFDLAVGSIVGLSGGIAAIMQVTFGWSTPMVILAALAVGIAIGVWQGFWVAYRNVPSFIVTLGGMLMFRGLYLVITNGITITPMNPDFTFIGQGFLPKEAGLIIGCVAILAVVVLMLKQRNSRKRYALDMEPMWQTAVKIVIFSALIGIFVLIMNDYNGIPVPVLILVGVIILFAFIAAKTRFGRNVYAIGGNVEAARLSGINVKRNVLGLYIITGLLSALSGILLTARMDGATASAGNSFEMDAISACVLGGTSLAGGKGTIMGAVIGALIIACLDNGMSLMNLSYNYQSIVKGLVLILAVWFDVANQQKK</sequence>
<feature type="transmembrane region" description="Helical" evidence="11">
    <location>
        <begin position="21"/>
        <end position="43"/>
    </location>
</feature>
<evidence type="ECO:0000256" key="1">
    <source>
        <dbReference type="ARBA" id="ARBA00004651"/>
    </source>
</evidence>
<evidence type="ECO:0000256" key="9">
    <source>
        <dbReference type="ARBA" id="ARBA00035611"/>
    </source>
</evidence>
<comment type="subcellular location">
    <subcellularLocation>
        <location evidence="1">Cell membrane</location>
        <topology evidence="1">Multi-pass membrane protein</topology>
    </subcellularLocation>
</comment>
<comment type="caution">
    <text evidence="12">The sequence shown here is derived from an EMBL/GenBank/DDBJ whole genome shotgun (WGS) entry which is preliminary data.</text>
</comment>
<dbReference type="RefSeq" id="WP_046443314.1">
    <property type="nucleotide sequence ID" value="NZ_LAYJ01000088.1"/>
</dbReference>
<keyword evidence="7 11" id="KW-1133">Transmembrane helix</keyword>
<proteinExistence type="predicted"/>
<feature type="transmembrane region" description="Helical" evidence="11">
    <location>
        <begin position="75"/>
        <end position="94"/>
    </location>
</feature>
<dbReference type="Proteomes" id="UP000034076">
    <property type="component" value="Unassembled WGS sequence"/>
</dbReference>
<feature type="transmembrane region" description="Helical" evidence="11">
    <location>
        <begin position="100"/>
        <end position="121"/>
    </location>
</feature>
<dbReference type="Pfam" id="PF02653">
    <property type="entry name" value="BPD_transp_2"/>
    <property type="match status" value="1"/>
</dbReference>
<dbReference type="GO" id="GO:0005886">
    <property type="term" value="C:plasma membrane"/>
    <property type="evidence" value="ECO:0007669"/>
    <property type="project" value="UniProtKB-SubCell"/>
</dbReference>
<dbReference type="PANTHER" id="PTHR32196:SF32">
    <property type="entry name" value="XYLOSE TRANSPORT SYSTEM PERMEASE PROTEIN XYLH"/>
    <property type="match status" value="1"/>
</dbReference>
<protein>
    <recommendedName>
        <fullName evidence="10">Xylose transport system permease protein XylH</fullName>
    </recommendedName>
</protein>
<feature type="transmembrane region" description="Helical" evidence="11">
    <location>
        <begin position="128"/>
        <end position="150"/>
    </location>
</feature>
<feature type="transmembrane region" description="Helical" evidence="11">
    <location>
        <begin position="230"/>
        <end position="249"/>
    </location>
</feature>
<feature type="transmembrane region" description="Helical" evidence="11">
    <location>
        <begin position="278"/>
        <end position="298"/>
    </location>
</feature>
<keyword evidence="8 11" id="KW-0472">Membrane</keyword>
<evidence type="ECO:0000256" key="11">
    <source>
        <dbReference type="SAM" id="Phobius"/>
    </source>
</evidence>
<keyword evidence="4" id="KW-0997">Cell inner membrane</keyword>
<dbReference type="STRING" id="270498.CHK_1440"/>
<evidence type="ECO:0000313" key="13">
    <source>
        <dbReference type="Proteomes" id="UP000034076"/>
    </source>
</evidence>
<accession>A0A0M2NFX2</accession>
<feature type="transmembrane region" description="Helical" evidence="11">
    <location>
        <begin position="207"/>
        <end position="224"/>
    </location>
</feature>
<dbReference type="PANTHER" id="PTHR32196">
    <property type="entry name" value="ABC TRANSPORTER PERMEASE PROTEIN YPHD-RELATED-RELATED"/>
    <property type="match status" value="1"/>
</dbReference>
<keyword evidence="2" id="KW-0813">Transport</keyword>
<evidence type="ECO:0000256" key="3">
    <source>
        <dbReference type="ARBA" id="ARBA00022475"/>
    </source>
</evidence>
<evidence type="ECO:0000256" key="7">
    <source>
        <dbReference type="ARBA" id="ARBA00022989"/>
    </source>
</evidence>
<keyword evidence="13" id="KW-1185">Reference proteome</keyword>
<dbReference type="InterPro" id="IPR001851">
    <property type="entry name" value="ABC_transp_permease"/>
</dbReference>
<name>A0A0M2NFX2_9FIRM</name>
<feature type="transmembrane region" description="Helical" evidence="11">
    <location>
        <begin position="357"/>
        <end position="376"/>
    </location>
</feature>
<evidence type="ECO:0000256" key="2">
    <source>
        <dbReference type="ARBA" id="ARBA00022448"/>
    </source>
</evidence>